<dbReference type="SUPFAM" id="SSF103190">
    <property type="entry name" value="Sensory domain-like"/>
    <property type="match status" value="2"/>
</dbReference>
<keyword evidence="7 10" id="KW-1133">Transmembrane helix</keyword>
<evidence type="ECO:0000259" key="11">
    <source>
        <dbReference type="PROSITE" id="PS50887"/>
    </source>
</evidence>
<dbReference type="InterPro" id="IPR050469">
    <property type="entry name" value="Diguanylate_Cyclase"/>
</dbReference>
<dbReference type="PANTHER" id="PTHR45138:SF9">
    <property type="entry name" value="DIGUANYLATE CYCLASE DGCM-RELATED"/>
    <property type="match status" value="1"/>
</dbReference>
<proteinExistence type="predicted"/>
<comment type="caution">
    <text evidence="12">The sequence shown here is derived from an EMBL/GenBank/DDBJ whole genome shotgun (WGS) entry which is preliminary data.</text>
</comment>
<dbReference type="SUPFAM" id="SSF55073">
    <property type="entry name" value="Nucleotide cyclase"/>
    <property type="match status" value="1"/>
</dbReference>
<dbReference type="Pfam" id="PF02743">
    <property type="entry name" value="dCache_1"/>
    <property type="match status" value="1"/>
</dbReference>
<evidence type="ECO:0000256" key="4">
    <source>
        <dbReference type="ARBA" id="ARBA00012528"/>
    </source>
</evidence>
<dbReference type="SMART" id="SM00267">
    <property type="entry name" value="GGDEF"/>
    <property type="match status" value="1"/>
</dbReference>
<evidence type="ECO:0000256" key="2">
    <source>
        <dbReference type="ARBA" id="ARBA00004533"/>
    </source>
</evidence>
<dbReference type="CDD" id="cd18774">
    <property type="entry name" value="PDC2_HK_sensor"/>
    <property type="match status" value="1"/>
</dbReference>
<protein>
    <recommendedName>
        <fullName evidence="4">diguanylate cyclase</fullName>
        <ecNumber evidence="4">2.7.7.65</ecNumber>
    </recommendedName>
</protein>
<dbReference type="EC" id="2.7.7.65" evidence="4"/>
<keyword evidence="6 10" id="KW-0812">Transmembrane</keyword>
<dbReference type="InterPro" id="IPR029151">
    <property type="entry name" value="Sensor-like_sf"/>
</dbReference>
<evidence type="ECO:0000256" key="9">
    <source>
        <dbReference type="ARBA" id="ARBA00034247"/>
    </source>
</evidence>
<dbReference type="Gene3D" id="3.30.70.270">
    <property type="match status" value="1"/>
</dbReference>
<evidence type="ECO:0000256" key="8">
    <source>
        <dbReference type="ARBA" id="ARBA00023136"/>
    </source>
</evidence>
<dbReference type="CDD" id="cd18773">
    <property type="entry name" value="PDC1_HK_sensor"/>
    <property type="match status" value="1"/>
</dbReference>
<dbReference type="Proteomes" id="UP000236023">
    <property type="component" value="Unassembled WGS sequence"/>
</dbReference>
<feature type="transmembrane region" description="Helical" evidence="10">
    <location>
        <begin position="14"/>
        <end position="35"/>
    </location>
</feature>
<dbReference type="Pfam" id="PF00990">
    <property type="entry name" value="GGDEF"/>
    <property type="match status" value="1"/>
</dbReference>
<evidence type="ECO:0000256" key="6">
    <source>
        <dbReference type="ARBA" id="ARBA00022692"/>
    </source>
</evidence>
<dbReference type="FunFam" id="3.30.70.270:FF:000001">
    <property type="entry name" value="Diguanylate cyclase domain protein"/>
    <property type="match status" value="1"/>
</dbReference>
<comment type="catalytic activity">
    <reaction evidence="9">
        <text>2 GTP = 3',3'-c-di-GMP + 2 diphosphate</text>
        <dbReference type="Rhea" id="RHEA:24898"/>
        <dbReference type="ChEBI" id="CHEBI:33019"/>
        <dbReference type="ChEBI" id="CHEBI:37565"/>
        <dbReference type="ChEBI" id="CHEBI:58805"/>
        <dbReference type="EC" id="2.7.7.65"/>
    </reaction>
</comment>
<evidence type="ECO:0000313" key="13">
    <source>
        <dbReference type="Proteomes" id="UP000236023"/>
    </source>
</evidence>
<evidence type="ECO:0000256" key="1">
    <source>
        <dbReference type="ARBA" id="ARBA00001946"/>
    </source>
</evidence>
<dbReference type="InterPro" id="IPR029787">
    <property type="entry name" value="Nucleotide_cyclase"/>
</dbReference>
<evidence type="ECO:0000256" key="10">
    <source>
        <dbReference type="SAM" id="Phobius"/>
    </source>
</evidence>
<dbReference type="Gene3D" id="3.30.450.20">
    <property type="entry name" value="PAS domain"/>
    <property type="match status" value="1"/>
</dbReference>
<dbReference type="GO" id="GO:0005886">
    <property type="term" value="C:plasma membrane"/>
    <property type="evidence" value="ECO:0007669"/>
    <property type="project" value="UniProtKB-SubCell"/>
</dbReference>
<evidence type="ECO:0000313" key="12">
    <source>
        <dbReference type="EMBL" id="PNG09908.1"/>
    </source>
</evidence>
<comment type="subcellular location">
    <subcellularLocation>
        <location evidence="2">Cell inner membrane</location>
    </subcellularLocation>
    <subcellularLocation>
        <location evidence="3">Cell membrane</location>
        <topology evidence="3">Multi-pass membrane protein</topology>
    </subcellularLocation>
</comment>
<evidence type="ECO:0000256" key="3">
    <source>
        <dbReference type="ARBA" id="ARBA00004651"/>
    </source>
</evidence>
<dbReference type="NCBIfam" id="TIGR00254">
    <property type="entry name" value="GGDEF"/>
    <property type="match status" value="1"/>
</dbReference>
<dbReference type="CDD" id="cd01949">
    <property type="entry name" value="GGDEF"/>
    <property type="match status" value="1"/>
</dbReference>
<organism evidence="12 13">
    <name type="scientific">Stutzerimonas stutzeri</name>
    <name type="common">Pseudomonas stutzeri</name>
    <dbReference type="NCBI Taxonomy" id="316"/>
    <lineage>
        <taxon>Bacteria</taxon>
        <taxon>Pseudomonadati</taxon>
        <taxon>Pseudomonadota</taxon>
        <taxon>Gammaproteobacteria</taxon>
        <taxon>Pseudomonadales</taxon>
        <taxon>Pseudomonadaceae</taxon>
        <taxon>Stutzerimonas</taxon>
    </lineage>
</organism>
<dbReference type="InterPro" id="IPR000160">
    <property type="entry name" value="GGDEF_dom"/>
</dbReference>
<dbReference type="InterPro" id="IPR033479">
    <property type="entry name" value="dCache_1"/>
</dbReference>
<gene>
    <name evidence="12" type="ORF">CXK94_10240</name>
</gene>
<feature type="domain" description="GGDEF" evidence="11">
    <location>
        <begin position="391"/>
        <end position="519"/>
    </location>
</feature>
<dbReference type="EMBL" id="POUT01000004">
    <property type="protein sequence ID" value="PNG09908.1"/>
    <property type="molecule type" value="Genomic_DNA"/>
</dbReference>
<comment type="cofactor">
    <cofactor evidence="1">
        <name>Mg(2+)</name>
        <dbReference type="ChEBI" id="CHEBI:18420"/>
    </cofactor>
</comment>
<name>A0A2N8T5B0_STUST</name>
<keyword evidence="8 10" id="KW-0472">Membrane</keyword>
<accession>A0A2N8T5B0</accession>
<keyword evidence="5" id="KW-1003">Cell membrane</keyword>
<reference evidence="12 13" key="1">
    <citation type="submission" date="2018-01" db="EMBL/GenBank/DDBJ databases">
        <title>Denitrification phenotypes of diverse strains of Pseudomonas stutzeri.</title>
        <authorList>
            <person name="Milligan D.A."/>
            <person name="Bergaust L."/>
            <person name="Bakken L.R."/>
            <person name="Frostegard A."/>
        </authorList>
    </citation>
    <scope>NUCLEOTIDE SEQUENCE [LARGE SCALE GENOMIC DNA]</scope>
    <source>
        <strain evidence="12 13">24a75</strain>
    </source>
</reference>
<dbReference type="PROSITE" id="PS50887">
    <property type="entry name" value="GGDEF"/>
    <property type="match status" value="1"/>
</dbReference>
<evidence type="ECO:0000256" key="7">
    <source>
        <dbReference type="ARBA" id="ARBA00022989"/>
    </source>
</evidence>
<dbReference type="InterPro" id="IPR043128">
    <property type="entry name" value="Rev_trsase/Diguanyl_cyclase"/>
</dbReference>
<sequence>MLTASVFRLDLRRLILLLAILSSLATLGISFYASYQVQRQLLIDSTLEANRTYAAKLADSTEKFFRSAQQQLRFSAAQLAQQLDESRMVEAEARRLNEQTNSFNSIVITRGDGEVLATAPATLEIIGQQLASPGALEARRERRPMISKPYVSAAGNLVVFISQPIMRDGQYLGYVGGTIYLRQENILNSLLGEHHYQDGSYLYAVDGDRRLLYHPDAARVGTIVTNNQVIDAVVAGRSGSQRVINSQGVDMLAGYAVVPIAGWGIVAQRPTASTLVELNDHMLGVLGHTAFPVALVLLCIWALARLISRPLWQLAQGASELDTPDISERIRKVPSWYFETAQLKRALLLGIGLLEQKIGRLHQDVQTDPLTGLRNRRGMANALDILQAQGNPFAVVALDIDHFKRINDGHGHAAGDAVIGQVAELMRSASRSADVLCRYGGEEFLMFLPDADIDVAVLVAERLRECVARMPCIEPVTISIGVSLCQPAEQSVEQAIKAADKALYQAKQRGRNRLVIAEDR</sequence>
<dbReference type="GO" id="GO:0052621">
    <property type="term" value="F:diguanylate cyclase activity"/>
    <property type="evidence" value="ECO:0007669"/>
    <property type="project" value="UniProtKB-EC"/>
</dbReference>
<evidence type="ECO:0000256" key="5">
    <source>
        <dbReference type="ARBA" id="ARBA00022475"/>
    </source>
</evidence>
<dbReference type="PANTHER" id="PTHR45138">
    <property type="entry name" value="REGULATORY COMPONENTS OF SENSORY TRANSDUCTION SYSTEM"/>
    <property type="match status" value="1"/>
</dbReference>
<dbReference type="RefSeq" id="WP_102894258.1">
    <property type="nucleotide sequence ID" value="NZ_JAMOHU010000025.1"/>
</dbReference>
<dbReference type="AlphaFoldDB" id="A0A2N8T5B0"/>